<accession>A0A564G4J6</accession>
<gene>
    <name evidence="2" type="ORF">IFDJLNFL_5733</name>
    <name evidence="3" type="ORF">MTDSW087_04616</name>
</gene>
<reference evidence="2" key="2">
    <citation type="journal article" date="2021" name="Front. Microbiol.">
        <title>Comprehensive Comparative Genomics and Phenotyping of Methylobacterium Species.</title>
        <authorList>
            <person name="Alessa O."/>
            <person name="Ogura Y."/>
            <person name="Fujitani Y."/>
            <person name="Takami H."/>
            <person name="Hayashi T."/>
            <person name="Sahin N."/>
            <person name="Tani A."/>
        </authorList>
    </citation>
    <scope>NUCLEOTIDE SEQUENCE</scope>
    <source>
        <strain evidence="2">DSM 22415</strain>
    </source>
</reference>
<evidence type="ECO:0000256" key="1">
    <source>
        <dbReference type="SAM" id="Phobius"/>
    </source>
</evidence>
<evidence type="ECO:0000313" key="4">
    <source>
        <dbReference type="Proteomes" id="UP000401717"/>
    </source>
</evidence>
<sequence>MQVSRDVPPLPNGRGNPRLVREALCERTGSRQDAGEVPQRFVFAAVCPNITFLASSLMVWPRFGLTSGPLA</sequence>
<evidence type="ECO:0000313" key="5">
    <source>
        <dbReference type="Proteomes" id="UP001055303"/>
    </source>
</evidence>
<feature type="transmembrane region" description="Helical" evidence="1">
    <location>
        <begin position="41"/>
        <end position="60"/>
    </location>
</feature>
<dbReference type="AlphaFoldDB" id="A0A564G4J6"/>
<organism evidence="3 4">
    <name type="scientific">Methylobacterium dankookense</name>
    <dbReference type="NCBI Taxonomy" id="560405"/>
    <lineage>
        <taxon>Bacteria</taxon>
        <taxon>Pseudomonadati</taxon>
        <taxon>Pseudomonadota</taxon>
        <taxon>Alphaproteobacteria</taxon>
        <taxon>Hyphomicrobiales</taxon>
        <taxon>Methylobacteriaceae</taxon>
        <taxon>Methylobacterium</taxon>
    </lineage>
</organism>
<evidence type="ECO:0000313" key="3">
    <source>
        <dbReference type="EMBL" id="VUF14890.1"/>
    </source>
</evidence>
<dbReference type="Proteomes" id="UP001055303">
    <property type="component" value="Unassembled WGS sequence"/>
</dbReference>
<name>A0A564G4J6_9HYPH</name>
<evidence type="ECO:0000313" key="2">
    <source>
        <dbReference type="EMBL" id="GJD59802.1"/>
    </source>
</evidence>
<protein>
    <submittedName>
        <fullName evidence="3">Uncharacterized protein</fullName>
    </submittedName>
</protein>
<reference evidence="3 4" key="1">
    <citation type="submission" date="2019-06" db="EMBL/GenBank/DDBJ databases">
        <authorList>
            <person name="Rodrigo-Torres L."/>
            <person name="Arahal R. D."/>
            <person name="Lucena T."/>
        </authorList>
    </citation>
    <scope>NUCLEOTIDE SEQUENCE [LARGE SCALE GENOMIC DNA]</scope>
    <source>
        <strain evidence="3 4">SW08-7</strain>
    </source>
</reference>
<keyword evidence="1" id="KW-1133">Transmembrane helix</keyword>
<dbReference type="EMBL" id="CABFVH010000042">
    <property type="protein sequence ID" value="VUF14890.1"/>
    <property type="molecule type" value="Genomic_DNA"/>
</dbReference>
<keyword evidence="1" id="KW-0812">Transmembrane</keyword>
<dbReference type="Proteomes" id="UP000401717">
    <property type="component" value="Unassembled WGS sequence"/>
</dbReference>
<reference evidence="2" key="3">
    <citation type="submission" date="2021-08" db="EMBL/GenBank/DDBJ databases">
        <authorList>
            <person name="Tani A."/>
            <person name="Ola A."/>
            <person name="Ogura Y."/>
            <person name="Katsura K."/>
            <person name="Hayashi T."/>
        </authorList>
    </citation>
    <scope>NUCLEOTIDE SEQUENCE</scope>
    <source>
        <strain evidence="2">DSM 22415</strain>
    </source>
</reference>
<proteinExistence type="predicted"/>
<keyword evidence="1" id="KW-0472">Membrane</keyword>
<dbReference type="EMBL" id="BPQI01000260">
    <property type="protein sequence ID" value="GJD59802.1"/>
    <property type="molecule type" value="Genomic_DNA"/>
</dbReference>
<keyword evidence="5" id="KW-1185">Reference proteome</keyword>